<dbReference type="PANTHER" id="PTHR13865:SF28">
    <property type="entry name" value="POLYCHAETOID, ISOFORM O"/>
    <property type="match status" value="1"/>
</dbReference>
<feature type="compositionally biased region" description="Basic and acidic residues" evidence="1">
    <location>
        <begin position="122"/>
        <end position="133"/>
    </location>
</feature>
<dbReference type="WBParaSite" id="ECPE_0001433001-mRNA-1">
    <property type="protein sequence ID" value="ECPE_0001433001-mRNA-1"/>
    <property type="gene ID" value="ECPE_0001433001"/>
</dbReference>
<accession>A0A183B505</accession>
<dbReference type="InterPro" id="IPR036034">
    <property type="entry name" value="PDZ_sf"/>
</dbReference>
<dbReference type="GO" id="GO:0150105">
    <property type="term" value="P:protein localization to cell-cell junction"/>
    <property type="evidence" value="ECO:0007669"/>
    <property type="project" value="TreeGrafter"/>
</dbReference>
<dbReference type="GO" id="GO:0098609">
    <property type="term" value="P:cell-cell adhesion"/>
    <property type="evidence" value="ECO:0007669"/>
    <property type="project" value="TreeGrafter"/>
</dbReference>
<feature type="region of interest" description="Disordered" evidence="1">
    <location>
        <begin position="19"/>
        <end position="41"/>
    </location>
</feature>
<dbReference type="Gene3D" id="2.30.42.10">
    <property type="match status" value="1"/>
</dbReference>
<evidence type="ECO:0000313" key="3">
    <source>
        <dbReference type="EMBL" id="VDP91562.1"/>
    </source>
</evidence>
<reference evidence="3 4" key="2">
    <citation type="submission" date="2018-11" db="EMBL/GenBank/DDBJ databases">
        <authorList>
            <consortium name="Pathogen Informatics"/>
        </authorList>
    </citation>
    <scope>NUCLEOTIDE SEQUENCE [LARGE SCALE GENOMIC DNA]</scope>
    <source>
        <strain evidence="3 4">Egypt</strain>
    </source>
</reference>
<dbReference type="SUPFAM" id="SSF50156">
    <property type="entry name" value="PDZ domain-like"/>
    <property type="match status" value="1"/>
</dbReference>
<sequence length="324" mass="35739">MLANTNQAFCMRADTSSVMRPPDELFESSTSDENRLSRSNMRGQPRARLFAYTDGPRMQRAGRPEHNRAQPPHHRSWSNLIAPGQHLCSWHGADDQWGNLADTLDLSNDYSTSNETITGPRGRVDRSRVRETRPVSGVESDSTSRIRSVRFQIDPHRGTGMSLVGGNLTGVFVSSVQPDSVADQAGIGEADQLMKINGLDLTEWTKEEVALALIAEDGPVVLELRHDPVAYVTVRETREACDSMYVRAYFTLWPNTAQTPRAAQSEPGEISISEGDIFHVVDTFVDGVFGNWLCAVAIARKRSKLGHANDVGVHQDGQGHTESL</sequence>
<dbReference type="OrthoDB" id="78824at2759"/>
<dbReference type="PROSITE" id="PS50106">
    <property type="entry name" value="PDZ"/>
    <property type="match status" value="1"/>
</dbReference>
<feature type="domain" description="PDZ" evidence="2">
    <location>
        <begin position="148"/>
        <end position="228"/>
    </location>
</feature>
<gene>
    <name evidence="3" type="ORF">ECPE_LOCUS14290</name>
</gene>
<dbReference type="GO" id="GO:0005886">
    <property type="term" value="C:plasma membrane"/>
    <property type="evidence" value="ECO:0007669"/>
    <property type="project" value="TreeGrafter"/>
</dbReference>
<evidence type="ECO:0000259" key="2">
    <source>
        <dbReference type="PROSITE" id="PS50106"/>
    </source>
</evidence>
<reference evidence="5" key="1">
    <citation type="submission" date="2016-06" db="UniProtKB">
        <authorList>
            <consortium name="WormBaseParasite"/>
        </authorList>
    </citation>
    <scope>IDENTIFICATION</scope>
</reference>
<dbReference type="Pfam" id="PF00595">
    <property type="entry name" value="PDZ"/>
    <property type="match status" value="1"/>
</dbReference>
<dbReference type="PANTHER" id="PTHR13865">
    <property type="entry name" value="TIGHT JUNCTION PROTEIN"/>
    <property type="match status" value="1"/>
</dbReference>
<feature type="compositionally biased region" description="Polar residues" evidence="1">
    <location>
        <begin position="27"/>
        <end position="41"/>
    </location>
</feature>
<evidence type="ECO:0000313" key="5">
    <source>
        <dbReference type="WBParaSite" id="ECPE_0001433001-mRNA-1"/>
    </source>
</evidence>
<name>A0A183B505_9TREM</name>
<dbReference type="GO" id="GO:0050839">
    <property type="term" value="F:cell adhesion molecule binding"/>
    <property type="evidence" value="ECO:0007669"/>
    <property type="project" value="TreeGrafter"/>
</dbReference>
<evidence type="ECO:0000256" key="1">
    <source>
        <dbReference type="SAM" id="MobiDB-lite"/>
    </source>
</evidence>
<dbReference type="GO" id="GO:0045216">
    <property type="term" value="P:cell-cell junction organization"/>
    <property type="evidence" value="ECO:0007669"/>
    <property type="project" value="TreeGrafter"/>
</dbReference>
<dbReference type="InterPro" id="IPR001478">
    <property type="entry name" value="PDZ"/>
</dbReference>
<dbReference type="GO" id="GO:0005923">
    <property type="term" value="C:bicellular tight junction"/>
    <property type="evidence" value="ECO:0007669"/>
    <property type="project" value="TreeGrafter"/>
</dbReference>
<dbReference type="SMART" id="SM00228">
    <property type="entry name" value="PDZ"/>
    <property type="match status" value="1"/>
</dbReference>
<keyword evidence="4" id="KW-1185">Reference proteome</keyword>
<dbReference type="EMBL" id="UZAN01057185">
    <property type="protein sequence ID" value="VDP91562.1"/>
    <property type="molecule type" value="Genomic_DNA"/>
</dbReference>
<proteinExistence type="predicted"/>
<organism evidence="5">
    <name type="scientific">Echinostoma caproni</name>
    <dbReference type="NCBI Taxonomy" id="27848"/>
    <lineage>
        <taxon>Eukaryota</taxon>
        <taxon>Metazoa</taxon>
        <taxon>Spiralia</taxon>
        <taxon>Lophotrochozoa</taxon>
        <taxon>Platyhelminthes</taxon>
        <taxon>Trematoda</taxon>
        <taxon>Digenea</taxon>
        <taxon>Plagiorchiida</taxon>
        <taxon>Echinostomata</taxon>
        <taxon>Echinostomatoidea</taxon>
        <taxon>Echinostomatidae</taxon>
        <taxon>Echinostoma</taxon>
    </lineage>
</organism>
<dbReference type="AlphaFoldDB" id="A0A183B505"/>
<protein>
    <submittedName>
        <fullName evidence="5">PDZ domain-containing protein</fullName>
    </submittedName>
</protein>
<feature type="region of interest" description="Disordered" evidence="1">
    <location>
        <begin position="111"/>
        <end position="141"/>
    </location>
</feature>
<evidence type="ECO:0000313" key="4">
    <source>
        <dbReference type="Proteomes" id="UP000272942"/>
    </source>
</evidence>
<dbReference type="Gene3D" id="2.30.30.40">
    <property type="entry name" value="SH3 Domains"/>
    <property type="match status" value="1"/>
</dbReference>
<dbReference type="Proteomes" id="UP000272942">
    <property type="component" value="Unassembled WGS sequence"/>
</dbReference>